<comment type="caution">
    <text evidence="13">The sequence shown here is derived from an EMBL/GenBank/DDBJ whole genome shotgun (WGS) entry which is preliminary data.</text>
</comment>
<comment type="subunit">
    <text evidence="11">Homohexamer; The oligomerization is ATP-dependent.</text>
</comment>
<dbReference type="Pfam" id="PF07724">
    <property type="entry name" value="AAA_2"/>
    <property type="match status" value="1"/>
</dbReference>
<dbReference type="Proteomes" id="UP000623269">
    <property type="component" value="Unassembled WGS sequence"/>
</dbReference>
<dbReference type="InterPro" id="IPR004176">
    <property type="entry name" value="Clp_R_N"/>
</dbReference>
<dbReference type="InterPro" id="IPR041546">
    <property type="entry name" value="ClpA/ClpB_AAA_lid"/>
</dbReference>
<evidence type="ECO:0000256" key="3">
    <source>
        <dbReference type="ARBA" id="ARBA00022737"/>
    </source>
</evidence>
<dbReference type="InterPro" id="IPR036628">
    <property type="entry name" value="Clp_N_dom_sf"/>
</dbReference>
<evidence type="ECO:0000256" key="1">
    <source>
        <dbReference type="ARBA" id="ARBA00004496"/>
    </source>
</evidence>
<dbReference type="GO" id="GO:0016887">
    <property type="term" value="F:ATP hydrolysis activity"/>
    <property type="evidence" value="ECO:0007669"/>
    <property type="project" value="InterPro"/>
</dbReference>
<evidence type="ECO:0000256" key="4">
    <source>
        <dbReference type="ARBA" id="ARBA00022741"/>
    </source>
</evidence>
<dbReference type="PANTHER" id="PTHR11638">
    <property type="entry name" value="ATP-DEPENDENT CLP PROTEASE"/>
    <property type="match status" value="1"/>
</dbReference>
<keyword evidence="11" id="KW-0963">Cytoplasm</keyword>
<evidence type="ECO:0000256" key="6">
    <source>
        <dbReference type="ARBA" id="ARBA00023054"/>
    </source>
</evidence>
<dbReference type="CDD" id="cd19499">
    <property type="entry name" value="RecA-like_ClpB_Hsp104-like"/>
    <property type="match status" value="1"/>
</dbReference>
<dbReference type="InterPro" id="IPR003959">
    <property type="entry name" value="ATPase_AAA_core"/>
</dbReference>
<feature type="coiled-coil region" evidence="11">
    <location>
        <begin position="404"/>
        <end position="525"/>
    </location>
</feature>
<keyword evidence="6 11" id="KW-0175">Coiled coil</keyword>
<dbReference type="Pfam" id="PF10431">
    <property type="entry name" value="ClpB_D2-small"/>
    <property type="match status" value="1"/>
</dbReference>
<dbReference type="RefSeq" id="WP_197662115.1">
    <property type="nucleotide sequence ID" value="NZ_JAEAGR010000015.1"/>
</dbReference>
<sequence length="860" mass="96791">MNINKFTQKSLQAVQDCEKLAYDYGHQEIDVEHLLYSLLTIEESLIKRLFEKMGIDTQVFLAQVTGLLNKRPKVSGGQNYISTDLNKILIYGESEAKQMGDSYISVEHLFLSMLKQPGKAVKGLIEEFRITRDAFLQALQSVRGNQRVISDNPEATYDTLEKYGYDLVERAKEQKLDPVIGRDGEIRNVVRILSRKTKNNPVLIGEPGVGKTAVVEGLAQRIVKGDVPQSLKDKRIFALDMGALVAGAKYRGEFEERLKAVLEEVKKSEGQVILFIDELHTIVGAGKTEGAMDAGNMLKPMLARGELHCIGATTLNEYRQYVEKDAALERRFQPVMVAQPSVEDTISILRGLKERYEVFHGVKITDGALVSAAVLSNRYISDRFLPDKAIDLVDEACALIKTELDSLPTELDDMQRRIMQMEIEEAALKKEHDRLSAERLAELQKELSQLREEFGLAKARWDNEKASVEKVQKLREALEELNNEIELAERNYDLNKAAELKYGRLPQLQKQLKEEEELLKEEEHTLVHENVSEEEIAKIISRWSGIPVTKLTESERSKTLQLSEQLHKRVVGQNEAVDLVSDAILRSKAGIKDPSKPIGSFLFLGPTGVGKTELAKALAESLFDNEQNMVRIDMSEYMEKHSVARLIGAPPGYVGFEEGGQLTEAVRRKPYAVILFDEIEKAHPDVFNVLLQVLDDGRITDSQGRTVDFKNTIIIMTSNIGSRYLLEGVDESGGINSSCETLVMNDLRVHFRPEFLNRLDEIILFKPLTKKDISSIIELMVVDLNKRLADREVQIKLTQEAKEYIASAAYDPVYGARPIKRYLQKNVETLSARLILSDQVKPGGTILIEEGQQGLTAKVL</sequence>
<evidence type="ECO:0000256" key="5">
    <source>
        <dbReference type="ARBA" id="ARBA00022840"/>
    </source>
</evidence>
<evidence type="ECO:0000256" key="9">
    <source>
        <dbReference type="PROSITE-ProRule" id="PRU01251"/>
    </source>
</evidence>
<comment type="subcellular location">
    <subcellularLocation>
        <location evidence="1 11">Cytoplasm</location>
    </subcellularLocation>
</comment>
<gene>
    <name evidence="11 13" type="primary">clpB</name>
    <name evidence="13" type="ORF">I5677_13265</name>
</gene>
<dbReference type="GO" id="GO:0034605">
    <property type="term" value="P:cellular response to heat"/>
    <property type="evidence" value="ECO:0007669"/>
    <property type="project" value="TreeGrafter"/>
</dbReference>
<protein>
    <recommendedName>
        <fullName evidence="11">Chaperone protein ClpB</fullName>
    </recommendedName>
</protein>
<dbReference type="PROSITE" id="PS51903">
    <property type="entry name" value="CLP_R"/>
    <property type="match status" value="1"/>
</dbReference>
<dbReference type="Pfam" id="PF02861">
    <property type="entry name" value="Clp_N"/>
    <property type="match status" value="1"/>
</dbReference>
<organism evidence="13 14">
    <name type="scientific">Mobilitalea sibirica</name>
    <dbReference type="NCBI Taxonomy" id="1462919"/>
    <lineage>
        <taxon>Bacteria</taxon>
        <taxon>Bacillati</taxon>
        <taxon>Bacillota</taxon>
        <taxon>Clostridia</taxon>
        <taxon>Lachnospirales</taxon>
        <taxon>Lachnospiraceae</taxon>
        <taxon>Mobilitalea</taxon>
    </lineage>
</organism>
<evidence type="ECO:0000256" key="2">
    <source>
        <dbReference type="ARBA" id="ARBA00008675"/>
    </source>
</evidence>
<dbReference type="SMART" id="SM01086">
    <property type="entry name" value="ClpB_D2-small"/>
    <property type="match status" value="1"/>
</dbReference>
<evidence type="ECO:0000256" key="11">
    <source>
        <dbReference type="RuleBase" id="RU362034"/>
    </source>
</evidence>
<dbReference type="InterPro" id="IPR019489">
    <property type="entry name" value="Clp_ATPase_C"/>
</dbReference>
<dbReference type="Gene3D" id="1.10.8.60">
    <property type="match status" value="1"/>
</dbReference>
<comment type="function">
    <text evidence="11">Part of a stress-induced multi-chaperone system, it is involved in the recovery of the cell from heat-induced damage, in cooperation with DnaK, DnaJ and GrpE.</text>
</comment>
<dbReference type="InterPro" id="IPR017730">
    <property type="entry name" value="Chaperonin_ClpB"/>
</dbReference>
<dbReference type="FunFam" id="3.40.50.300:FF:000025">
    <property type="entry name" value="ATP-dependent Clp protease subunit"/>
    <property type="match status" value="1"/>
</dbReference>
<dbReference type="PRINTS" id="PR00300">
    <property type="entry name" value="CLPPROTEASEA"/>
</dbReference>
<dbReference type="PROSITE" id="PS00871">
    <property type="entry name" value="CLPAB_2"/>
    <property type="match status" value="1"/>
</dbReference>
<dbReference type="InterPro" id="IPR050130">
    <property type="entry name" value="ClpA_ClpB"/>
</dbReference>
<dbReference type="InterPro" id="IPR018368">
    <property type="entry name" value="ClpA/B_CS1"/>
</dbReference>
<evidence type="ECO:0000313" key="13">
    <source>
        <dbReference type="EMBL" id="MBH1941866.1"/>
    </source>
</evidence>
<dbReference type="EMBL" id="JAEAGR010000015">
    <property type="protein sequence ID" value="MBH1941866.1"/>
    <property type="molecule type" value="Genomic_DNA"/>
</dbReference>
<dbReference type="InterPro" id="IPR003593">
    <property type="entry name" value="AAA+_ATPase"/>
</dbReference>
<dbReference type="FunFam" id="3.40.50.300:FF:000010">
    <property type="entry name" value="Chaperone clpB 1, putative"/>
    <property type="match status" value="1"/>
</dbReference>
<dbReference type="InterPro" id="IPR028299">
    <property type="entry name" value="ClpA/B_CS2"/>
</dbReference>
<keyword evidence="7 10" id="KW-0143">Chaperone</keyword>
<reference evidence="13" key="1">
    <citation type="submission" date="2020-12" db="EMBL/GenBank/DDBJ databases">
        <title>M. sibirica DSM 26468T genome.</title>
        <authorList>
            <person name="Thieme N."/>
            <person name="Rettenmaier R."/>
            <person name="Zverlov V."/>
            <person name="Liebl W."/>
        </authorList>
    </citation>
    <scope>NUCLEOTIDE SEQUENCE</scope>
    <source>
        <strain evidence="13">DSM 26468</strain>
    </source>
</reference>
<dbReference type="GO" id="GO:0005524">
    <property type="term" value="F:ATP binding"/>
    <property type="evidence" value="ECO:0007669"/>
    <property type="project" value="UniProtKB-UniRule"/>
</dbReference>
<dbReference type="InterPro" id="IPR027417">
    <property type="entry name" value="P-loop_NTPase"/>
</dbReference>
<dbReference type="AlphaFoldDB" id="A0A8J7H9H8"/>
<dbReference type="FunFam" id="3.40.50.300:FF:000120">
    <property type="entry name" value="ATP-dependent chaperone ClpB"/>
    <property type="match status" value="1"/>
</dbReference>
<feature type="domain" description="Clp R" evidence="12">
    <location>
        <begin position="3"/>
        <end position="145"/>
    </location>
</feature>
<dbReference type="GO" id="GO:0005737">
    <property type="term" value="C:cytoplasm"/>
    <property type="evidence" value="ECO:0007669"/>
    <property type="project" value="UniProtKB-SubCell"/>
</dbReference>
<dbReference type="InterPro" id="IPR001270">
    <property type="entry name" value="ClpA/B"/>
</dbReference>
<keyword evidence="3 9" id="KW-0677">Repeat</keyword>
<keyword evidence="5 10" id="KW-0067">ATP-binding</keyword>
<name>A0A8J7H9H8_9FIRM</name>
<dbReference type="CDD" id="cd00009">
    <property type="entry name" value="AAA"/>
    <property type="match status" value="1"/>
</dbReference>
<comment type="subunit">
    <text evidence="8">Homohexamer. The oligomerization is ATP-dependent.</text>
</comment>
<evidence type="ECO:0000313" key="14">
    <source>
        <dbReference type="Proteomes" id="UP000623269"/>
    </source>
</evidence>
<dbReference type="PANTHER" id="PTHR11638:SF18">
    <property type="entry name" value="HEAT SHOCK PROTEIN 104"/>
    <property type="match status" value="1"/>
</dbReference>
<dbReference type="Pfam" id="PF00004">
    <property type="entry name" value="AAA"/>
    <property type="match status" value="1"/>
</dbReference>
<dbReference type="SUPFAM" id="SSF52540">
    <property type="entry name" value="P-loop containing nucleoside triphosphate hydrolases"/>
    <property type="match status" value="2"/>
</dbReference>
<dbReference type="SUPFAM" id="SSF81923">
    <property type="entry name" value="Double Clp-N motif"/>
    <property type="match status" value="1"/>
</dbReference>
<dbReference type="NCBIfam" id="TIGR03346">
    <property type="entry name" value="chaperone_ClpB"/>
    <property type="match status" value="1"/>
</dbReference>
<accession>A0A8J7H9H8</accession>
<keyword evidence="14" id="KW-1185">Reference proteome</keyword>
<comment type="similarity">
    <text evidence="2 10">Belongs to the ClpA/ClpB family.</text>
</comment>
<evidence type="ECO:0000256" key="7">
    <source>
        <dbReference type="ARBA" id="ARBA00023186"/>
    </source>
</evidence>
<dbReference type="PROSITE" id="PS00870">
    <property type="entry name" value="CLPAB_1"/>
    <property type="match status" value="1"/>
</dbReference>
<dbReference type="SMART" id="SM00382">
    <property type="entry name" value="AAA"/>
    <property type="match status" value="2"/>
</dbReference>
<evidence type="ECO:0000256" key="8">
    <source>
        <dbReference type="ARBA" id="ARBA00026057"/>
    </source>
</evidence>
<evidence type="ECO:0000256" key="10">
    <source>
        <dbReference type="RuleBase" id="RU004432"/>
    </source>
</evidence>
<proteinExistence type="inferred from homology"/>
<dbReference type="Gene3D" id="1.10.1780.10">
    <property type="entry name" value="Clp, N-terminal domain"/>
    <property type="match status" value="1"/>
</dbReference>
<dbReference type="Pfam" id="PF17871">
    <property type="entry name" value="AAA_lid_9"/>
    <property type="match status" value="1"/>
</dbReference>
<keyword evidence="4 10" id="KW-0547">Nucleotide-binding</keyword>
<dbReference type="Gene3D" id="3.40.50.300">
    <property type="entry name" value="P-loop containing nucleotide triphosphate hydrolases"/>
    <property type="match status" value="3"/>
</dbReference>
<dbReference type="GO" id="GO:0042026">
    <property type="term" value="P:protein refolding"/>
    <property type="evidence" value="ECO:0007669"/>
    <property type="project" value="UniProtKB-UniRule"/>
</dbReference>
<evidence type="ECO:0000259" key="12">
    <source>
        <dbReference type="PROSITE" id="PS51903"/>
    </source>
</evidence>
<keyword evidence="11" id="KW-0346">Stress response</keyword>